<dbReference type="PANTHER" id="PTHR23522">
    <property type="entry name" value="BLL5896 PROTEIN"/>
    <property type="match status" value="1"/>
</dbReference>
<feature type="transmembrane region" description="Helical" evidence="8">
    <location>
        <begin position="335"/>
        <end position="353"/>
    </location>
</feature>
<feature type="transmembrane region" description="Helical" evidence="8">
    <location>
        <begin position="12"/>
        <end position="32"/>
    </location>
</feature>
<evidence type="ECO:0000256" key="5">
    <source>
        <dbReference type="ARBA" id="ARBA00022692"/>
    </source>
</evidence>
<feature type="transmembrane region" description="Helical" evidence="8">
    <location>
        <begin position="138"/>
        <end position="158"/>
    </location>
</feature>
<feature type="transmembrane region" description="Helical" evidence="8">
    <location>
        <begin position="236"/>
        <end position="258"/>
    </location>
</feature>
<evidence type="ECO:0000313" key="11">
    <source>
        <dbReference type="Proteomes" id="UP001354971"/>
    </source>
</evidence>
<evidence type="ECO:0000256" key="8">
    <source>
        <dbReference type="SAM" id="Phobius"/>
    </source>
</evidence>
<dbReference type="Pfam" id="PF12832">
    <property type="entry name" value="MFS_1_like"/>
    <property type="match status" value="1"/>
</dbReference>
<name>A0ABU7LQS1_9PROT</name>
<keyword evidence="5 8" id="KW-0812">Transmembrane</keyword>
<dbReference type="EMBL" id="JAZDRP010000004">
    <property type="protein sequence ID" value="MEE2526257.1"/>
    <property type="molecule type" value="Genomic_DNA"/>
</dbReference>
<evidence type="ECO:0000256" key="7">
    <source>
        <dbReference type="ARBA" id="ARBA00023136"/>
    </source>
</evidence>
<dbReference type="RefSeq" id="WP_330198920.1">
    <property type="nucleotide sequence ID" value="NZ_JAZDRP010000004.1"/>
</dbReference>
<evidence type="ECO:0000256" key="3">
    <source>
        <dbReference type="ARBA" id="ARBA00022475"/>
    </source>
</evidence>
<feature type="transmembrane region" description="Helical" evidence="8">
    <location>
        <begin position="294"/>
        <end position="314"/>
    </location>
</feature>
<dbReference type="PANTHER" id="PTHR23522:SF10">
    <property type="entry name" value="3-PHENYLPROPIONIC ACID TRANSPORTER-RELATED"/>
    <property type="match status" value="1"/>
</dbReference>
<evidence type="ECO:0000259" key="9">
    <source>
        <dbReference type="Pfam" id="PF12832"/>
    </source>
</evidence>
<organism evidence="10 11">
    <name type="scientific">Hyphobacterium lacteum</name>
    <dbReference type="NCBI Taxonomy" id="3116575"/>
    <lineage>
        <taxon>Bacteria</taxon>
        <taxon>Pseudomonadati</taxon>
        <taxon>Pseudomonadota</taxon>
        <taxon>Alphaproteobacteria</taxon>
        <taxon>Maricaulales</taxon>
        <taxon>Maricaulaceae</taxon>
        <taxon>Hyphobacterium</taxon>
    </lineage>
</organism>
<dbReference type="Proteomes" id="UP001354971">
    <property type="component" value="Unassembled WGS sequence"/>
</dbReference>
<accession>A0ABU7LQS1</accession>
<comment type="subcellular location">
    <subcellularLocation>
        <location evidence="1">Cell inner membrane</location>
        <topology evidence="1">Multi-pass membrane protein</topology>
    </subcellularLocation>
</comment>
<sequence>MDGRIIHPAGIRFAAHYGAFYIAFGAFLPYLPVWLEARSLSSELIGIALAGGMIGRTLLAPVGAAWMDSASRRRDAVIGFAWAGLAGFLLMSPFRDAALLTILAALAGALFSAQIPLMDAFAAWSSRKEGFAFGPQRAFGSAMFIIGNIATGALISRYGGEAALVWMTAGAALAVAAAYFLPVGERDKPAPGTDPIPFSLLLTPPFMLALGASALIQSSHGFYYVFSAIAWQAQGIPAETVGVLWSTGVLAEIIFLTVSGRYLMRFQPGQLMLIAAAAAVIRWSLTAMSPALPLLFLLQISHALTFAAAYLGILRFAADNAPDRLQASTQAANSALSGGIALAAVSALSGPAYDHFGTAGFAFMAIPAAAGGICALLLLRRRTP</sequence>
<comment type="caution">
    <text evidence="10">The sequence shown here is derived from an EMBL/GenBank/DDBJ whole genome shotgun (WGS) entry which is preliminary data.</text>
</comment>
<feature type="transmembrane region" description="Helical" evidence="8">
    <location>
        <begin position="359"/>
        <end position="379"/>
    </location>
</feature>
<dbReference type="InterPro" id="IPR036259">
    <property type="entry name" value="MFS_trans_sf"/>
</dbReference>
<feature type="domain" description="Major facilitator superfamily associated" evidence="9">
    <location>
        <begin position="12"/>
        <end position="359"/>
    </location>
</feature>
<keyword evidence="11" id="KW-1185">Reference proteome</keyword>
<evidence type="ECO:0000256" key="4">
    <source>
        <dbReference type="ARBA" id="ARBA00022519"/>
    </source>
</evidence>
<evidence type="ECO:0000256" key="1">
    <source>
        <dbReference type="ARBA" id="ARBA00004429"/>
    </source>
</evidence>
<proteinExistence type="predicted"/>
<evidence type="ECO:0000256" key="6">
    <source>
        <dbReference type="ARBA" id="ARBA00022989"/>
    </source>
</evidence>
<keyword evidence="6 8" id="KW-1133">Transmembrane helix</keyword>
<gene>
    <name evidence="10" type="ORF">V0U79_07750</name>
</gene>
<dbReference type="InterPro" id="IPR026032">
    <property type="entry name" value="HcaT-like"/>
</dbReference>
<dbReference type="NCBIfam" id="NF037955">
    <property type="entry name" value="mfs"/>
    <property type="match status" value="1"/>
</dbReference>
<keyword evidence="2" id="KW-0813">Transport</keyword>
<dbReference type="PIRSF" id="PIRSF004925">
    <property type="entry name" value="HcaT"/>
    <property type="match status" value="1"/>
</dbReference>
<protein>
    <submittedName>
        <fullName evidence="10">MFS transporter</fullName>
    </submittedName>
</protein>
<keyword evidence="3" id="KW-1003">Cell membrane</keyword>
<evidence type="ECO:0000313" key="10">
    <source>
        <dbReference type="EMBL" id="MEE2526257.1"/>
    </source>
</evidence>
<feature type="transmembrane region" description="Helical" evidence="8">
    <location>
        <begin position="98"/>
        <end position="117"/>
    </location>
</feature>
<evidence type="ECO:0000256" key="2">
    <source>
        <dbReference type="ARBA" id="ARBA00022448"/>
    </source>
</evidence>
<keyword evidence="7 8" id="KW-0472">Membrane</keyword>
<dbReference type="Gene3D" id="1.20.1250.20">
    <property type="entry name" value="MFS general substrate transporter like domains"/>
    <property type="match status" value="2"/>
</dbReference>
<dbReference type="SUPFAM" id="SSF103473">
    <property type="entry name" value="MFS general substrate transporter"/>
    <property type="match status" value="1"/>
</dbReference>
<feature type="transmembrane region" description="Helical" evidence="8">
    <location>
        <begin position="44"/>
        <end position="64"/>
    </location>
</feature>
<feature type="transmembrane region" description="Helical" evidence="8">
    <location>
        <begin position="164"/>
        <end position="184"/>
    </location>
</feature>
<reference evidence="10 11" key="1">
    <citation type="submission" date="2024-01" db="EMBL/GenBank/DDBJ databases">
        <title>Hyphobacterium bacterium isolated from marine sediment.</title>
        <authorList>
            <person name="Zhao S."/>
        </authorList>
    </citation>
    <scope>NUCLEOTIDE SEQUENCE [LARGE SCALE GENOMIC DNA]</scope>
    <source>
        <strain evidence="11">HN65</strain>
    </source>
</reference>
<dbReference type="InterPro" id="IPR024989">
    <property type="entry name" value="MFS_assoc_dom"/>
</dbReference>
<keyword evidence="4" id="KW-0997">Cell inner membrane</keyword>